<dbReference type="EMBL" id="JABMIG020000001">
    <property type="protein sequence ID" value="KAL3805917.1"/>
    <property type="molecule type" value="Genomic_DNA"/>
</dbReference>
<feature type="transmembrane region" description="Helical" evidence="2">
    <location>
        <begin position="205"/>
        <end position="228"/>
    </location>
</feature>
<evidence type="ECO:0000313" key="4">
    <source>
        <dbReference type="Proteomes" id="UP001516023"/>
    </source>
</evidence>
<evidence type="ECO:0000256" key="1">
    <source>
        <dbReference type="SAM" id="MobiDB-lite"/>
    </source>
</evidence>
<reference evidence="3 4" key="1">
    <citation type="journal article" date="2020" name="G3 (Bethesda)">
        <title>Improved Reference Genome for Cyclotella cryptica CCMP332, a Model for Cell Wall Morphogenesis, Salinity Adaptation, and Lipid Production in Diatoms (Bacillariophyta).</title>
        <authorList>
            <person name="Roberts W.R."/>
            <person name="Downey K.M."/>
            <person name="Ruck E.C."/>
            <person name="Traller J.C."/>
            <person name="Alverson A.J."/>
        </authorList>
    </citation>
    <scope>NUCLEOTIDE SEQUENCE [LARGE SCALE GENOMIC DNA]</scope>
    <source>
        <strain evidence="3 4">CCMP332</strain>
    </source>
</reference>
<feature type="transmembrane region" description="Helical" evidence="2">
    <location>
        <begin position="126"/>
        <end position="158"/>
    </location>
</feature>
<keyword evidence="2" id="KW-0812">Transmembrane</keyword>
<evidence type="ECO:0000256" key="2">
    <source>
        <dbReference type="SAM" id="Phobius"/>
    </source>
</evidence>
<keyword evidence="4" id="KW-1185">Reference proteome</keyword>
<proteinExistence type="predicted"/>
<gene>
    <name evidence="3" type="ORF">HJC23_007878</name>
</gene>
<evidence type="ECO:0000313" key="3">
    <source>
        <dbReference type="EMBL" id="KAL3805917.1"/>
    </source>
</evidence>
<feature type="region of interest" description="Disordered" evidence="1">
    <location>
        <begin position="1"/>
        <end position="20"/>
    </location>
</feature>
<accession>A0ABD3R059</accession>
<feature type="transmembrane region" description="Helical" evidence="2">
    <location>
        <begin position="178"/>
        <end position="199"/>
    </location>
</feature>
<feature type="transmembrane region" description="Helical" evidence="2">
    <location>
        <begin position="86"/>
        <end position="106"/>
    </location>
</feature>
<dbReference type="Proteomes" id="UP001516023">
    <property type="component" value="Unassembled WGS sequence"/>
</dbReference>
<comment type="caution">
    <text evidence="3">The sequence shown here is derived from an EMBL/GenBank/DDBJ whole genome shotgun (WGS) entry which is preliminary data.</text>
</comment>
<keyword evidence="2" id="KW-0472">Membrane</keyword>
<name>A0ABD3R059_9STRA</name>
<feature type="compositionally biased region" description="Polar residues" evidence="1">
    <location>
        <begin position="7"/>
        <end position="20"/>
    </location>
</feature>
<dbReference type="AlphaFoldDB" id="A0ABD3R059"/>
<feature type="region of interest" description="Disordered" evidence="1">
    <location>
        <begin position="363"/>
        <end position="403"/>
    </location>
</feature>
<keyword evidence="2" id="KW-1133">Transmembrane helix</keyword>
<organism evidence="3 4">
    <name type="scientific">Cyclotella cryptica</name>
    <dbReference type="NCBI Taxonomy" id="29204"/>
    <lineage>
        <taxon>Eukaryota</taxon>
        <taxon>Sar</taxon>
        <taxon>Stramenopiles</taxon>
        <taxon>Ochrophyta</taxon>
        <taxon>Bacillariophyta</taxon>
        <taxon>Coscinodiscophyceae</taxon>
        <taxon>Thalassiosirophycidae</taxon>
        <taxon>Stephanodiscales</taxon>
        <taxon>Stephanodiscaceae</taxon>
        <taxon>Cyclotella</taxon>
    </lineage>
</organism>
<sequence length="403" mass="45174">MRRSNRRSTGTSVPSSSNANPISLFSSTGFSQHQHSSSFSRWRAFLSLPSPPEYIISVDHHQIWRRHLAWSHREGDTLKNAVTSRFASNMVFMSLLLGAEIAVLFSPSKPAQLFREAMAESRYRTVYFWGGIFLCISIGMTLSTLLANFTAWAIIGAVSSQNSHAVLRSSIGLYAAQLPARMAVLSIYCFVIWVVLFLFELLPSPWSFIVAIFIFVMFVHIVVVYSAFGRLVMYTKAMRKEEIFKEEEEDSMTANRLSEELLKIAVEEKKRMTPLPLYYRKKIEIQKQVSKLMISCDGVEEGYCQNQNVTTYLSNILESPEMVSDTAGGRSEPLELPDFGSKANEGLANVANTAIASLEDTDWEHPLKRNGHRRGLSGGGKAHRRESSGIVLQKTMVPQSPGV</sequence>
<protein>
    <submittedName>
        <fullName evidence="3">Uncharacterized protein</fullName>
    </submittedName>
</protein>